<protein>
    <recommendedName>
        <fullName evidence="4">RRM domain-containing protein</fullName>
    </recommendedName>
</protein>
<gene>
    <name evidence="5" type="ORF">g.23364</name>
</gene>
<name>A0A1B6H2B7_9HEMI</name>
<dbReference type="Pfam" id="PF00076">
    <property type="entry name" value="RRM_1"/>
    <property type="match status" value="1"/>
</dbReference>
<keyword evidence="1 2" id="KW-0694">RNA-binding</keyword>
<dbReference type="SMART" id="SM00360">
    <property type="entry name" value="RRM"/>
    <property type="match status" value="2"/>
</dbReference>
<dbReference type="PANTHER" id="PTHR32343:SF22">
    <property type="entry name" value="LD29830P"/>
    <property type="match status" value="1"/>
</dbReference>
<feature type="compositionally biased region" description="Basic and acidic residues" evidence="3">
    <location>
        <begin position="446"/>
        <end position="462"/>
    </location>
</feature>
<dbReference type="InterPro" id="IPR000504">
    <property type="entry name" value="RRM_dom"/>
</dbReference>
<feature type="region of interest" description="Disordered" evidence="3">
    <location>
        <begin position="292"/>
        <end position="583"/>
    </location>
</feature>
<dbReference type="Gene3D" id="3.30.70.330">
    <property type="match status" value="2"/>
</dbReference>
<evidence type="ECO:0000256" key="3">
    <source>
        <dbReference type="SAM" id="MobiDB-lite"/>
    </source>
</evidence>
<dbReference type="PROSITE" id="PS50102">
    <property type="entry name" value="RRM"/>
    <property type="match status" value="1"/>
</dbReference>
<organism evidence="5">
    <name type="scientific">Cuerna arida</name>
    <dbReference type="NCBI Taxonomy" id="1464854"/>
    <lineage>
        <taxon>Eukaryota</taxon>
        <taxon>Metazoa</taxon>
        <taxon>Ecdysozoa</taxon>
        <taxon>Arthropoda</taxon>
        <taxon>Hexapoda</taxon>
        <taxon>Insecta</taxon>
        <taxon>Pterygota</taxon>
        <taxon>Neoptera</taxon>
        <taxon>Paraneoptera</taxon>
        <taxon>Hemiptera</taxon>
        <taxon>Auchenorrhyncha</taxon>
        <taxon>Membracoidea</taxon>
        <taxon>Cicadellidae</taxon>
        <taxon>Cicadellinae</taxon>
        <taxon>Proconiini</taxon>
        <taxon>Cuerna</taxon>
    </lineage>
</organism>
<dbReference type="InterPro" id="IPR034192">
    <property type="entry name" value="SREK1_RRM2"/>
</dbReference>
<feature type="domain" description="RRM" evidence="4">
    <location>
        <begin position="175"/>
        <end position="250"/>
    </location>
</feature>
<dbReference type="GO" id="GO:0003723">
    <property type="term" value="F:RNA binding"/>
    <property type="evidence" value="ECO:0007669"/>
    <property type="project" value="UniProtKB-UniRule"/>
</dbReference>
<proteinExistence type="predicted"/>
<dbReference type="CDD" id="cd12259">
    <property type="entry name" value="RRM_SRSF11_SREK1"/>
    <property type="match status" value="1"/>
</dbReference>
<dbReference type="FunFam" id="3.30.70.330:FF:000084">
    <property type="entry name" value="Serine/arginine-rich splicing factor 11 isoform 1"/>
    <property type="match status" value="1"/>
</dbReference>
<feature type="compositionally biased region" description="Basic residues" evidence="3">
    <location>
        <begin position="498"/>
        <end position="511"/>
    </location>
</feature>
<evidence type="ECO:0000256" key="1">
    <source>
        <dbReference type="ARBA" id="ARBA00022884"/>
    </source>
</evidence>
<dbReference type="GO" id="GO:0005654">
    <property type="term" value="C:nucleoplasm"/>
    <property type="evidence" value="ECO:0007669"/>
    <property type="project" value="TreeGrafter"/>
</dbReference>
<accession>A0A1B6H2B7</accession>
<feature type="compositionally biased region" description="Low complexity" evidence="3">
    <location>
        <begin position="477"/>
        <end position="497"/>
    </location>
</feature>
<evidence type="ECO:0000313" key="5">
    <source>
        <dbReference type="EMBL" id="JAS68797.1"/>
    </source>
</evidence>
<dbReference type="InterPro" id="IPR035979">
    <property type="entry name" value="RBD_domain_sf"/>
</dbReference>
<dbReference type="InterPro" id="IPR012677">
    <property type="entry name" value="Nucleotide-bd_a/b_plait_sf"/>
</dbReference>
<feature type="compositionally biased region" description="Basic residues" evidence="3">
    <location>
        <begin position="519"/>
        <end position="566"/>
    </location>
</feature>
<dbReference type="AlphaFoldDB" id="A0A1B6H2B7"/>
<reference evidence="5" key="1">
    <citation type="submission" date="2015-11" db="EMBL/GenBank/DDBJ databases">
        <title>De novo transcriptome assembly of four potential Pierce s Disease insect vectors from Arizona vineyards.</title>
        <authorList>
            <person name="Tassone E.E."/>
        </authorList>
    </citation>
    <scope>NUCLEOTIDE SEQUENCE</scope>
</reference>
<evidence type="ECO:0000259" key="4">
    <source>
        <dbReference type="PROSITE" id="PS50102"/>
    </source>
</evidence>
<sequence length="583" mass="66026">MTAQSDASPANNGTKVVQITNIAPQATKDQMQTLFGFLGKIEDIRLYPTIRDVSVPVQSRICYVKFFDPTCVGVAQHMTNTVFIDRALIVTPYQSSAGEIPDEYRALDIAAQANIVPGLYPSDPKLPPHVTNQIEGIPPNQVITTHDPLLVSNGLPPYPPLPVTYDARRIEEIRRTLLVINIDNSISAQQLIDFFGTAGDVKYIRFCTRDNDSNRYALIEFSEQSSIIPGLKMNGTELAGKMIQVYHATQAIAKPMAKSNEAAQREIEEAMTRVKEAQSLISAAIDPVIGILSKDKKRSRSGSKSRRSRSRSRGRRHRRSRSRSHHRSRHHRRSRSRSKRRSRSRSKPSRSRRSRSRDKRRRSSRERRRSRSRSRSKSKRSRRSSSRRRTRSKSKSQSVKSRSEKSKSDRKSKDRDKKRDKDKKSEDSIKVEKNTDIPSKTSSIKSEGKDSDSEKLDSDSKKAKSVSVSPDKKIARSRSQSRGDSGSPNRRSSSVSPSRRRLSRSPIHRGSRSPSSRSPVRRRSRSPRKLSRSPIRKRSTSHRRSRSSGRKGSRSPVRRSPGRYRGSHSVSPPPRRRSRSGSP</sequence>
<dbReference type="SUPFAM" id="SSF54928">
    <property type="entry name" value="RNA-binding domain, RBD"/>
    <property type="match status" value="2"/>
</dbReference>
<feature type="compositionally biased region" description="Basic residues" evidence="3">
    <location>
        <begin position="574"/>
        <end position="583"/>
    </location>
</feature>
<dbReference type="PANTHER" id="PTHR32343">
    <property type="entry name" value="SERINE/ARGININE-RICH SPLICING FACTOR"/>
    <property type="match status" value="1"/>
</dbReference>
<feature type="compositionally biased region" description="Basic and acidic residues" evidence="3">
    <location>
        <begin position="401"/>
        <end position="435"/>
    </location>
</feature>
<feature type="compositionally biased region" description="Basic residues" evidence="3">
    <location>
        <begin position="295"/>
        <end position="394"/>
    </location>
</feature>
<evidence type="ECO:0000256" key="2">
    <source>
        <dbReference type="PROSITE-ProRule" id="PRU00176"/>
    </source>
</evidence>
<dbReference type="EMBL" id="GECZ01000972">
    <property type="protein sequence ID" value="JAS68797.1"/>
    <property type="molecule type" value="Transcribed_RNA"/>
</dbReference>
<dbReference type="CDD" id="cd12260">
    <property type="entry name" value="RRM2_SREK1"/>
    <property type="match status" value="1"/>
</dbReference>